<dbReference type="GO" id="GO:0016787">
    <property type="term" value="F:hydrolase activity"/>
    <property type="evidence" value="ECO:0007669"/>
    <property type="project" value="UniProtKB-KW"/>
</dbReference>
<comment type="caution">
    <text evidence="2">The sequence shown here is derived from an EMBL/GenBank/DDBJ whole genome shotgun (WGS) entry which is preliminary data.</text>
</comment>
<dbReference type="RefSeq" id="WP_377564897.1">
    <property type="nucleotide sequence ID" value="NZ_JBHTJZ010000020.1"/>
</dbReference>
<dbReference type="InterPro" id="IPR002509">
    <property type="entry name" value="NODB_dom"/>
</dbReference>
<organism evidence="2 3">
    <name type="scientific">Paenibacillus chungangensis</name>
    <dbReference type="NCBI Taxonomy" id="696535"/>
    <lineage>
        <taxon>Bacteria</taxon>
        <taxon>Bacillati</taxon>
        <taxon>Bacillota</taxon>
        <taxon>Bacilli</taxon>
        <taxon>Bacillales</taxon>
        <taxon>Paenibacillaceae</taxon>
        <taxon>Paenibacillus</taxon>
    </lineage>
</organism>
<accession>A0ABW3HT06</accession>
<feature type="domain" description="NodB homology" evidence="1">
    <location>
        <begin position="78"/>
        <end position="260"/>
    </location>
</feature>
<dbReference type="Proteomes" id="UP001596989">
    <property type="component" value="Unassembled WGS sequence"/>
</dbReference>
<sequence length="272" mass="30504">MIMANLSSVIKLCTVLFVIAQLIGFPPTSTVLARDTGQEQTESVSAHSKERKGTAMSWVKLHRMFPATFVMNGPRSGKLVALTFDDVPDPRYTPAILDILAQHDVCATFFVVGSRAAQYPAIIQRMNREGHIIGNHSYNHALYSRLSQEKFEYQIWRTNVIIRHFTGLSPLFIRPPYGEIVPAQVRWGMRNGYTVINWDVDSEDWRVGASSDQVMSNIDRTLQSGSIVLQHGGGDEDLSGTIEALPRLINKLRSEGYELVTLPELLGKKAYR</sequence>
<evidence type="ECO:0000313" key="2">
    <source>
        <dbReference type="EMBL" id="MFD0960410.1"/>
    </source>
</evidence>
<keyword evidence="2" id="KW-0378">Hydrolase</keyword>
<dbReference type="InterPro" id="IPR011330">
    <property type="entry name" value="Glyco_hydro/deAcase_b/a-brl"/>
</dbReference>
<dbReference type="EMBL" id="JBHTJZ010000020">
    <property type="protein sequence ID" value="MFD0960410.1"/>
    <property type="molecule type" value="Genomic_DNA"/>
</dbReference>
<dbReference type="Pfam" id="PF01522">
    <property type="entry name" value="Polysacc_deac_1"/>
    <property type="match status" value="1"/>
</dbReference>
<gene>
    <name evidence="2" type="ORF">ACFQ2I_13540</name>
</gene>
<protein>
    <submittedName>
        <fullName evidence="2">Polysaccharide deacetylase family protein</fullName>
        <ecNumber evidence="2">3.-.-.-</ecNumber>
    </submittedName>
</protein>
<dbReference type="InterPro" id="IPR050248">
    <property type="entry name" value="Polysacc_deacetylase_ArnD"/>
</dbReference>
<keyword evidence="3" id="KW-1185">Reference proteome</keyword>
<proteinExistence type="predicted"/>
<name>A0ABW3HT06_9BACL</name>
<dbReference type="EC" id="3.-.-.-" evidence="2"/>
<evidence type="ECO:0000259" key="1">
    <source>
        <dbReference type="PROSITE" id="PS51677"/>
    </source>
</evidence>
<dbReference type="PROSITE" id="PS51677">
    <property type="entry name" value="NODB"/>
    <property type="match status" value="1"/>
</dbReference>
<evidence type="ECO:0000313" key="3">
    <source>
        <dbReference type="Proteomes" id="UP001596989"/>
    </source>
</evidence>
<dbReference type="SUPFAM" id="SSF88713">
    <property type="entry name" value="Glycoside hydrolase/deacetylase"/>
    <property type="match status" value="1"/>
</dbReference>
<dbReference type="PANTHER" id="PTHR10587">
    <property type="entry name" value="GLYCOSYL TRANSFERASE-RELATED"/>
    <property type="match status" value="1"/>
</dbReference>
<dbReference type="CDD" id="cd10917">
    <property type="entry name" value="CE4_NodB_like_6s_7s"/>
    <property type="match status" value="1"/>
</dbReference>
<dbReference type="Gene3D" id="3.20.20.370">
    <property type="entry name" value="Glycoside hydrolase/deacetylase"/>
    <property type="match status" value="1"/>
</dbReference>
<reference evidence="3" key="1">
    <citation type="journal article" date="2019" name="Int. J. Syst. Evol. Microbiol.">
        <title>The Global Catalogue of Microorganisms (GCM) 10K type strain sequencing project: providing services to taxonomists for standard genome sequencing and annotation.</title>
        <authorList>
            <consortium name="The Broad Institute Genomics Platform"/>
            <consortium name="The Broad Institute Genome Sequencing Center for Infectious Disease"/>
            <person name="Wu L."/>
            <person name="Ma J."/>
        </authorList>
    </citation>
    <scope>NUCLEOTIDE SEQUENCE [LARGE SCALE GENOMIC DNA]</scope>
    <source>
        <strain evidence="3">CCUG 59129</strain>
    </source>
</reference>